<dbReference type="Proteomes" id="UP000664132">
    <property type="component" value="Unassembled WGS sequence"/>
</dbReference>
<dbReference type="InterPro" id="IPR043472">
    <property type="entry name" value="Macro_dom-like"/>
</dbReference>
<proteinExistence type="predicted"/>
<protein>
    <submittedName>
        <fullName evidence="1">Uncharacterized protein</fullName>
    </submittedName>
</protein>
<dbReference type="AlphaFoldDB" id="A0A8H7W226"/>
<dbReference type="OrthoDB" id="3542756at2759"/>
<accession>A0A8H7W226</accession>
<dbReference type="EMBL" id="JAFJYH010000393">
    <property type="protein sequence ID" value="KAG4412272.1"/>
    <property type="molecule type" value="Genomic_DNA"/>
</dbReference>
<gene>
    <name evidence="1" type="ORF">IFR04_014598</name>
</gene>
<comment type="caution">
    <text evidence="1">The sequence shown here is derived from an EMBL/GenBank/DDBJ whole genome shotgun (WGS) entry which is preliminary data.</text>
</comment>
<evidence type="ECO:0000313" key="2">
    <source>
        <dbReference type="Proteomes" id="UP000664132"/>
    </source>
</evidence>
<sequence length="241" mass="25643">MAALPVGSQAPVPADALDAWNGAPNNGPTYIIKRQRITHVQCHAVCIVTDANMDINRQANGGDARRWANRSKPAGPGPGPMRAYLDANFPATLAVGAVVEAPGDLPHGAAPAGNHTLKMLVNVPDFDPAARAGAVGTEEYLRNCIQDVLSALYFLPAVAPAGAPAWRCRGPSIAFDLVGSGSLGYGAERAAENVLAAIQGWYNDLVMGPFRRQYIPTVYLLIPEALNLNPDLTEIAWWRAW</sequence>
<dbReference type="SUPFAM" id="SSF52949">
    <property type="entry name" value="Macro domain-like"/>
    <property type="match status" value="1"/>
</dbReference>
<organism evidence="1 2">
    <name type="scientific">Cadophora malorum</name>
    <dbReference type="NCBI Taxonomy" id="108018"/>
    <lineage>
        <taxon>Eukaryota</taxon>
        <taxon>Fungi</taxon>
        <taxon>Dikarya</taxon>
        <taxon>Ascomycota</taxon>
        <taxon>Pezizomycotina</taxon>
        <taxon>Leotiomycetes</taxon>
        <taxon>Helotiales</taxon>
        <taxon>Ploettnerulaceae</taxon>
        <taxon>Cadophora</taxon>
    </lineage>
</organism>
<name>A0A8H7W226_9HELO</name>
<reference evidence="1" key="1">
    <citation type="submission" date="2021-02" db="EMBL/GenBank/DDBJ databases">
        <title>Genome sequence Cadophora malorum strain M34.</title>
        <authorList>
            <person name="Stefanovic E."/>
            <person name="Vu D."/>
            <person name="Scully C."/>
            <person name="Dijksterhuis J."/>
            <person name="Roader J."/>
            <person name="Houbraken J."/>
        </authorList>
    </citation>
    <scope>NUCLEOTIDE SEQUENCE</scope>
    <source>
        <strain evidence="1">M34</strain>
    </source>
</reference>
<keyword evidence="2" id="KW-1185">Reference proteome</keyword>
<evidence type="ECO:0000313" key="1">
    <source>
        <dbReference type="EMBL" id="KAG4412272.1"/>
    </source>
</evidence>